<reference evidence="6 7" key="1">
    <citation type="submission" date="2016-08" db="EMBL/GenBank/DDBJ databases">
        <title>A Parts List for Fungal Cellulosomes Revealed by Comparative Genomics.</title>
        <authorList>
            <consortium name="DOE Joint Genome Institute"/>
            <person name="Haitjema C.H."/>
            <person name="Gilmore S.P."/>
            <person name="Henske J.K."/>
            <person name="Solomon K.V."/>
            <person name="De Groot R."/>
            <person name="Kuo A."/>
            <person name="Mondo S.J."/>
            <person name="Salamov A.A."/>
            <person name="Labutti K."/>
            <person name="Zhao Z."/>
            <person name="Chiniquy J."/>
            <person name="Barry K."/>
            <person name="Brewer H.M."/>
            <person name="Purvine S.O."/>
            <person name="Wright A.T."/>
            <person name="Boxma B."/>
            <person name="Van Alen T."/>
            <person name="Hackstein J.H."/>
            <person name="Baker S.E."/>
            <person name="Grigoriev I.V."/>
            <person name="O'Malley M.A."/>
        </authorList>
    </citation>
    <scope>NUCLEOTIDE SEQUENCE [LARGE SCALE GENOMIC DNA]</scope>
    <source>
        <strain evidence="6 7">S4</strain>
    </source>
</reference>
<feature type="compositionally biased region" description="Low complexity" evidence="3">
    <location>
        <begin position="68"/>
        <end position="109"/>
    </location>
</feature>
<evidence type="ECO:0000256" key="1">
    <source>
        <dbReference type="ARBA" id="ARBA00022443"/>
    </source>
</evidence>
<accession>A0A1Y1XJL0</accession>
<name>A0A1Y1XJL0_9FUNG</name>
<dbReference type="SUPFAM" id="SSF50044">
    <property type="entry name" value="SH3-domain"/>
    <property type="match status" value="1"/>
</dbReference>
<dbReference type="OrthoDB" id="2157562at2759"/>
<evidence type="ECO:0000256" key="3">
    <source>
        <dbReference type="SAM" id="MobiDB-lite"/>
    </source>
</evidence>
<feature type="compositionally biased region" description="Polar residues" evidence="3">
    <location>
        <begin position="485"/>
        <end position="504"/>
    </location>
</feature>
<evidence type="ECO:0000256" key="2">
    <source>
        <dbReference type="PROSITE-ProRule" id="PRU00192"/>
    </source>
</evidence>
<keyword evidence="1 2" id="KW-0728">SH3 domain</keyword>
<dbReference type="SMART" id="SM00326">
    <property type="entry name" value="SH3"/>
    <property type="match status" value="1"/>
</dbReference>
<dbReference type="STRING" id="1754192.A0A1Y1XJL0"/>
<dbReference type="InterPro" id="IPR001452">
    <property type="entry name" value="SH3_domain"/>
</dbReference>
<feature type="compositionally biased region" description="Low complexity" evidence="3">
    <location>
        <begin position="34"/>
        <end position="56"/>
    </location>
</feature>
<comment type="caution">
    <text evidence="6">The sequence shown here is derived from an EMBL/GenBank/DDBJ whole genome shotgun (WGS) entry which is preliminary data.</text>
</comment>
<keyword evidence="4" id="KW-0732">Signal</keyword>
<feature type="signal peptide" evidence="4">
    <location>
        <begin position="1"/>
        <end position="25"/>
    </location>
</feature>
<dbReference type="Gene3D" id="2.30.30.40">
    <property type="entry name" value="SH3 Domains"/>
    <property type="match status" value="1"/>
</dbReference>
<organism evidence="6 7">
    <name type="scientific">Anaeromyces robustus</name>
    <dbReference type="NCBI Taxonomy" id="1754192"/>
    <lineage>
        <taxon>Eukaryota</taxon>
        <taxon>Fungi</taxon>
        <taxon>Fungi incertae sedis</taxon>
        <taxon>Chytridiomycota</taxon>
        <taxon>Chytridiomycota incertae sedis</taxon>
        <taxon>Neocallimastigomycetes</taxon>
        <taxon>Neocallimastigales</taxon>
        <taxon>Neocallimastigaceae</taxon>
        <taxon>Anaeromyces</taxon>
    </lineage>
</organism>
<gene>
    <name evidence="6" type="ORF">BCR32DRAFT_290355</name>
</gene>
<dbReference type="Proteomes" id="UP000193944">
    <property type="component" value="Unassembled WGS sequence"/>
</dbReference>
<reference evidence="6 7" key="2">
    <citation type="submission" date="2016-08" db="EMBL/GenBank/DDBJ databases">
        <title>Pervasive Adenine N6-methylation of Active Genes in Fungi.</title>
        <authorList>
            <consortium name="DOE Joint Genome Institute"/>
            <person name="Mondo S.J."/>
            <person name="Dannebaum R.O."/>
            <person name="Kuo R.C."/>
            <person name="Labutti K."/>
            <person name="Haridas S."/>
            <person name="Kuo A."/>
            <person name="Salamov A."/>
            <person name="Ahrendt S.R."/>
            <person name="Lipzen A."/>
            <person name="Sullivan W."/>
            <person name="Andreopoulos W.B."/>
            <person name="Clum A."/>
            <person name="Lindquist E."/>
            <person name="Daum C."/>
            <person name="Ramamoorthy G.K."/>
            <person name="Gryganskyi A."/>
            <person name="Culley D."/>
            <person name="Magnuson J.K."/>
            <person name="James T.Y."/>
            <person name="O'Malley M.A."/>
            <person name="Stajich J.E."/>
            <person name="Spatafora J.W."/>
            <person name="Visel A."/>
            <person name="Grigoriev I.V."/>
        </authorList>
    </citation>
    <scope>NUCLEOTIDE SEQUENCE [LARGE SCALE GENOMIC DNA]</scope>
    <source>
        <strain evidence="6 7">S4</strain>
    </source>
</reference>
<dbReference type="PROSITE" id="PS50002">
    <property type="entry name" value="SH3"/>
    <property type="match status" value="1"/>
</dbReference>
<sequence length="585" mass="66530">MMMKNRMFWLKFGIIVLFLIIQIRGQAINEEQDQGQNQGQNQGQDGTQGTDPTDQNSTNSGINEKDNNIGGNQEGNQNGTGESPQTETTQQQNQQNQEVNTQAAQTPQTPQTPPATPATPALDNVPEAISSQFKYCSHMNYTKIGVDYKLSKNKLVNLFNNRIKKIVKNPTLDLENSLDYHIRYLLLTEGLCYYNDEKVLEKGISQISESFGKFDISGSYTNNGQIYQGYIRYSKTINCYMYYEENLYEDEDNINSFKSGVKLPCLDQCKEYLESIEAFLNNPDLCPIPTDMTYKTIYGDETPLQEVINKMSDARESYKAKVLNFCQTILNDVNNNMKCDDEANIEVVNCGFNYVIEENKEDKEDKDKKETFTSDKKIEFCNEKIPGLSTSCCSYQYSNRNIELRKISYTVLNVSLYPGVSLASLFGILSLYFSIKYIKEIKVQESIKKSIMNQEREYQQANKMMLENAKKNGFNPNDQVYNSSSRNLNSGTLRNTRGNQNGTMTSYASSTSPSNGNSNSTLRYPTNTYTVIQDYISSDERDISIRRGMAVQLIQKYEGGWVMVKDLNTNRQGYAPEYCLGNKLA</sequence>
<proteinExistence type="predicted"/>
<feature type="region of interest" description="Disordered" evidence="3">
    <location>
        <begin position="31"/>
        <end position="123"/>
    </location>
</feature>
<feature type="region of interest" description="Disordered" evidence="3">
    <location>
        <begin position="485"/>
        <end position="522"/>
    </location>
</feature>
<dbReference type="EMBL" id="MCFG01000028">
    <property type="protein sequence ID" value="ORX85892.1"/>
    <property type="molecule type" value="Genomic_DNA"/>
</dbReference>
<protein>
    <recommendedName>
        <fullName evidence="5">SH3 domain-containing protein</fullName>
    </recommendedName>
</protein>
<evidence type="ECO:0000313" key="6">
    <source>
        <dbReference type="EMBL" id="ORX85892.1"/>
    </source>
</evidence>
<evidence type="ECO:0000313" key="7">
    <source>
        <dbReference type="Proteomes" id="UP000193944"/>
    </source>
</evidence>
<dbReference type="Pfam" id="PF00018">
    <property type="entry name" value="SH3_1"/>
    <property type="match status" value="1"/>
</dbReference>
<evidence type="ECO:0000259" key="5">
    <source>
        <dbReference type="PROSITE" id="PS50002"/>
    </source>
</evidence>
<keyword evidence="7" id="KW-1185">Reference proteome</keyword>
<feature type="chain" id="PRO_5012101412" description="SH3 domain-containing protein" evidence="4">
    <location>
        <begin position="26"/>
        <end position="585"/>
    </location>
</feature>
<feature type="domain" description="SH3" evidence="5">
    <location>
        <begin position="524"/>
        <end position="585"/>
    </location>
</feature>
<dbReference type="AlphaFoldDB" id="A0A1Y1XJL0"/>
<dbReference type="InterPro" id="IPR036028">
    <property type="entry name" value="SH3-like_dom_sf"/>
</dbReference>
<evidence type="ECO:0000256" key="4">
    <source>
        <dbReference type="SAM" id="SignalP"/>
    </source>
</evidence>
<feature type="compositionally biased region" description="Low complexity" evidence="3">
    <location>
        <begin position="505"/>
        <end position="521"/>
    </location>
</feature>